<sequence length="450" mass="49392">MTTIQIKRLPKDPGPAAWNSIIQSEPAYPSLDHSIQTDWLIVGGGFAGLAAARRLAQLLPESERIVLLEAKRFAEGPAGRNSGFMIDLPHELNSDTYASDSHEHDFKQIRLNRHAIQFAADMAKEYAMPEQVFRQSGKITAASTAKGQKHIATYCQHLAHIGEPFTLKNATEMQQLTGSEFYTQGIRTEGGAMIQPAAFIRMSAKGLSERVQLFENSPAIELHRGQSSHTVKTPSGKVETKNIILAVNGHIQSFGFFPKQLLHVFTYASITSPLTSSELKRLGGTSDWGILPADPMGTTVRKISNFSGSGDRIIIRNLATLNQNLEAPSTDLKRAAAMQDHSFQERFPMLNGVEMEHRWGGRLCLSLNSVSAFGEVEPRIWSACCQNGLGTVKGTLSGMMAAEQAVLGTSDLLLDFLAQEQPKRLPPEPFLSAGANLTMRWKQWLAGKEL</sequence>
<organism evidence="3 4">
    <name type="scientific">Marinomonas ostreistagni</name>
    <dbReference type="NCBI Taxonomy" id="359209"/>
    <lineage>
        <taxon>Bacteria</taxon>
        <taxon>Pseudomonadati</taxon>
        <taxon>Pseudomonadota</taxon>
        <taxon>Gammaproteobacteria</taxon>
        <taxon>Oceanospirillales</taxon>
        <taxon>Oceanospirillaceae</taxon>
        <taxon>Marinomonas</taxon>
    </lineage>
</organism>
<evidence type="ECO:0000259" key="2">
    <source>
        <dbReference type="Pfam" id="PF01266"/>
    </source>
</evidence>
<dbReference type="Proteomes" id="UP000598488">
    <property type="component" value="Unassembled WGS sequence"/>
</dbReference>
<keyword evidence="4" id="KW-1185">Reference proteome</keyword>
<keyword evidence="1" id="KW-0560">Oxidoreductase</keyword>
<dbReference type="Gene3D" id="3.30.9.10">
    <property type="entry name" value="D-Amino Acid Oxidase, subunit A, domain 2"/>
    <property type="match status" value="1"/>
</dbReference>
<dbReference type="Pfam" id="PF01266">
    <property type="entry name" value="DAO"/>
    <property type="match status" value="1"/>
</dbReference>
<proteinExistence type="predicted"/>
<evidence type="ECO:0000256" key="1">
    <source>
        <dbReference type="ARBA" id="ARBA00023002"/>
    </source>
</evidence>
<evidence type="ECO:0000313" key="4">
    <source>
        <dbReference type="Proteomes" id="UP000598488"/>
    </source>
</evidence>
<protein>
    <submittedName>
        <fullName evidence="3">FAD-binding oxidoreductase</fullName>
    </submittedName>
</protein>
<dbReference type="PANTHER" id="PTHR13847">
    <property type="entry name" value="SARCOSINE DEHYDROGENASE-RELATED"/>
    <property type="match status" value="1"/>
</dbReference>
<dbReference type="EMBL" id="JAEMUH010000019">
    <property type="protein sequence ID" value="MBJ7552355.1"/>
    <property type="molecule type" value="Genomic_DNA"/>
</dbReference>
<dbReference type="InterPro" id="IPR036188">
    <property type="entry name" value="FAD/NAD-bd_sf"/>
</dbReference>
<dbReference type="Gene3D" id="3.50.50.60">
    <property type="entry name" value="FAD/NAD(P)-binding domain"/>
    <property type="match status" value="1"/>
</dbReference>
<evidence type="ECO:0000313" key="3">
    <source>
        <dbReference type="EMBL" id="MBJ7552355.1"/>
    </source>
</evidence>
<dbReference type="RefSeq" id="WP_199463931.1">
    <property type="nucleotide sequence ID" value="NZ_JAEMUH010000019.1"/>
</dbReference>
<gene>
    <name evidence="3" type="ORF">JHD44_16850</name>
</gene>
<dbReference type="InterPro" id="IPR006076">
    <property type="entry name" value="FAD-dep_OxRdtase"/>
</dbReference>
<dbReference type="PANTHER" id="PTHR13847:SF281">
    <property type="entry name" value="FAD DEPENDENT OXIDOREDUCTASE DOMAIN-CONTAINING PROTEIN"/>
    <property type="match status" value="1"/>
</dbReference>
<accession>A0ABS0ZFE4</accession>
<name>A0ABS0ZFE4_9GAMM</name>
<dbReference type="SUPFAM" id="SSF51905">
    <property type="entry name" value="FAD/NAD(P)-binding domain"/>
    <property type="match status" value="1"/>
</dbReference>
<comment type="caution">
    <text evidence="3">The sequence shown here is derived from an EMBL/GenBank/DDBJ whole genome shotgun (WGS) entry which is preliminary data.</text>
</comment>
<feature type="domain" description="FAD dependent oxidoreductase" evidence="2">
    <location>
        <begin position="38"/>
        <end position="403"/>
    </location>
</feature>
<reference evidence="3 4" key="1">
    <citation type="submission" date="2020-12" db="EMBL/GenBank/DDBJ databases">
        <title>Comparative genome analysis of fungal antagonists Marinomonas ostreistagni 398 and M. spartinae 468.</title>
        <authorList>
            <person name="Fields J.L."/>
            <person name="Mavrodi O.V."/>
            <person name="Biber P.D."/>
            <person name="Indest K.J."/>
            <person name="Mavrodi D.V."/>
        </authorList>
    </citation>
    <scope>NUCLEOTIDE SEQUENCE [LARGE SCALE GENOMIC DNA]</scope>
    <source>
        <strain evidence="3 4">USM7</strain>
    </source>
</reference>